<reference evidence="3" key="1">
    <citation type="journal article" date="2005" name="Nature">
        <title>The map-based sequence of the rice genome.</title>
        <authorList>
            <consortium name="International rice genome sequencing project (IRGSP)"/>
            <person name="Matsumoto T."/>
            <person name="Wu J."/>
            <person name="Kanamori H."/>
            <person name="Katayose Y."/>
            <person name="Fujisawa M."/>
            <person name="Namiki N."/>
            <person name="Mizuno H."/>
            <person name="Yamamoto K."/>
            <person name="Antonio B.A."/>
            <person name="Baba T."/>
            <person name="Sakata K."/>
            <person name="Nagamura Y."/>
            <person name="Aoki H."/>
            <person name="Arikawa K."/>
            <person name="Arita K."/>
            <person name="Bito T."/>
            <person name="Chiden Y."/>
            <person name="Fujitsuka N."/>
            <person name="Fukunaka R."/>
            <person name="Hamada M."/>
            <person name="Harada C."/>
            <person name="Hayashi A."/>
            <person name="Hijishita S."/>
            <person name="Honda M."/>
            <person name="Hosokawa S."/>
            <person name="Ichikawa Y."/>
            <person name="Idonuma A."/>
            <person name="Iijima M."/>
            <person name="Ikeda M."/>
            <person name="Ikeno M."/>
            <person name="Ito K."/>
            <person name="Ito S."/>
            <person name="Ito T."/>
            <person name="Ito Y."/>
            <person name="Ito Y."/>
            <person name="Iwabuchi A."/>
            <person name="Kamiya K."/>
            <person name="Karasawa W."/>
            <person name="Kurita K."/>
            <person name="Katagiri S."/>
            <person name="Kikuta A."/>
            <person name="Kobayashi H."/>
            <person name="Kobayashi N."/>
            <person name="Machita K."/>
            <person name="Maehara T."/>
            <person name="Masukawa M."/>
            <person name="Mizubayashi T."/>
            <person name="Mukai Y."/>
            <person name="Nagasaki H."/>
            <person name="Nagata Y."/>
            <person name="Naito S."/>
            <person name="Nakashima M."/>
            <person name="Nakama Y."/>
            <person name="Nakamichi Y."/>
            <person name="Nakamura M."/>
            <person name="Meguro A."/>
            <person name="Negishi M."/>
            <person name="Ohta I."/>
            <person name="Ohta T."/>
            <person name="Okamoto M."/>
            <person name="Ono N."/>
            <person name="Saji S."/>
            <person name="Sakaguchi M."/>
            <person name="Sakai K."/>
            <person name="Shibata M."/>
            <person name="Shimokawa T."/>
            <person name="Song J."/>
            <person name="Takazaki Y."/>
            <person name="Terasawa K."/>
            <person name="Tsugane M."/>
            <person name="Tsuji K."/>
            <person name="Ueda S."/>
            <person name="Waki K."/>
            <person name="Yamagata H."/>
            <person name="Yamamoto M."/>
            <person name="Yamamoto S."/>
            <person name="Yamane H."/>
            <person name="Yoshiki S."/>
            <person name="Yoshihara R."/>
            <person name="Yukawa K."/>
            <person name="Zhong H."/>
            <person name="Yano M."/>
            <person name="Yuan Q."/>
            <person name="Ouyang S."/>
            <person name="Liu J."/>
            <person name="Jones K.M."/>
            <person name="Gansberger K."/>
            <person name="Moffat K."/>
            <person name="Hill J."/>
            <person name="Bera J."/>
            <person name="Fadrosh D."/>
            <person name="Jin S."/>
            <person name="Johri S."/>
            <person name="Kim M."/>
            <person name="Overton L."/>
            <person name="Reardon M."/>
            <person name="Tsitrin T."/>
            <person name="Vuong H."/>
            <person name="Weaver B."/>
            <person name="Ciecko A."/>
            <person name="Tallon L."/>
            <person name="Jackson J."/>
            <person name="Pai G."/>
            <person name="Aken S.V."/>
            <person name="Utterback T."/>
            <person name="Reidmuller S."/>
            <person name="Feldblyum T."/>
            <person name="Hsiao J."/>
            <person name="Zismann V."/>
            <person name="Iobst S."/>
            <person name="de Vazeille A.R."/>
            <person name="Buell C.R."/>
            <person name="Ying K."/>
            <person name="Li Y."/>
            <person name="Lu T."/>
            <person name="Huang Y."/>
            <person name="Zhao Q."/>
            <person name="Feng Q."/>
            <person name="Zhang L."/>
            <person name="Zhu J."/>
            <person name="Weng Q."/>
            <person name="Mu J."/>
            <person name="Lu Y."/>
            <person name="Fan D."/>
            <person name="Liu Y."/>
            <person name="Guan J."/>
            <person name="Zhang Y."/>
            <person name="Yu S."/>
            <person name="Liu X."/>
            <person name="Zhang Y."/>
            <person name="Hong G."/>
            <person name="Han B."/>
            <person name="Choisne N."/>
            <person name="Demange N."/>
            <person name="Orjeda G."/>
            <person name="Samain S."/>
            <person name="Cattolico L."/>
            <person name="Pelletier E."/>
            <person name="Couloux A."/>
            <person name="Segurens B."/>
            <person name="Wincker P."/>
            <person name="D'Hont A."/>
            <person name="Scarpelli C."/>
            <person name="Weissenbach J."/>
            <person name="Salanoubat M."/>
            <person name="Quetier F."/>
            <person name="Yu Y."/>
            <person name="Kim H.R."/>
            <person name="Rambo T."/>
            <person name="Currie J."/>
            <person name="Collura K."/>
            <person name="Luo M."/>
            <person name="Yang T."/>
            <person name="Ammiraju J.S.S."/>
            <person name="Engler F."/>
            <person name="Soderlund C."/>
            <person name="Wing R.A."/>
            <person name="Palmer L.E."/>
            <person name="de la Bastide M."/>
            <person name="Spiegel L."/>
            <person name="Nascimento L."/>
            <person name="Zutavern T."/>
            <person name="O'Shaughnessy A."/>
            <person name="Dike S."/>
            <person name="Dedhia N."/>
            <person name="Preston R."/>
            <person name="Balija V."/>
            <person name="McCombie W.R."/>
            <person name="Chow T."/>
            <person name="Chen H."/>
            <person name="Chung M."/>
            <person name="Chen C."/>
            <person name="Shaw J."/>
            <person name="Wu H."/>
            <person name="Hsiao K."/>
            <person name="Chao Y."/>
            <person name="Chu M."/>
            <person name="Cheng C."/>
            <person name="Hour A."/>
            <person name="Lee P."/>
            <person name="Lin S."/>
            <person name="Lin Y."/>
            <person name="Liou J."/>
            <person name="Liu S."/>
            <person name="Hsing Y."/>
            <person name="Raghuvanshi S."/>
            <person name="Mohanty A."/>
            <person name="Bharti A.K."/>
            <person name="Gaur A."/>
            <person name="Gupta V."/>
            <person name="Kumar D."/>
            <person name="Ravi V."/>
            <person name="Vij S."/>
            <person name="Kapur A."/>
            <person name="Khurana P."/>
            <person name="Khurana P."/>
            <person name="Khurana J.P."/>
            <person name="Tyagi A.K."/>
            <person name="Gaikwad K."/>
            <person name="Singh A."/>
            <person name="Dalal V."/>
            <person name="Srivastava S."/>
            <person name="Dixit A."/>
            <person name="Pal A.K."/>
            <person name="Ghazi I.A."/>
            <person name="Yadav M."/>
            <person name="Pandit A."/>
            <person name="Bhargava A."/>
            <person name="Sureshbabu K."/>
            <person name="Batra K."/>
            <person name="Sharma T.R."/>
            <person name="Mohapatra T."/>
            <person name="Singh N.K."/>
            <person name="Messing J."/>
            <person name="Nelson A.B."/>
            <person name="Fuks G."/>
            <person name="Kavchok S."/>
            <person name="Keizer G."/>
            <person name="Linton E."/>
            <person name="Llaca V."/>
            <person name="Song R."/>
            <person name="Tanyolac B."/>
            <person name="Young S."/>
            <person name="Ho-Il K."/>
            <person name="Hahn J.H."/>
            <person name="Sangsakoo G."/>
            <person name="Vanavichit A."/>
            <person name="de Mattos Luiz.A.T."/>
            <person name="Zimmer P.D."/>
            <person name="Malone G."/>
            <person name="Dellagostin O."/>
            <person name="de Oliveira A.C."/>
            <person name="Bevan M."/>
            <person name="Bancroft I."/>
            <person name="Minx P."/>
            <person name="Cordum H."/>
            <person name="Wilson R."/>
            <person name="Cheng Z."/>
            <person name="Jin W."/>
            <person name="Jiang J."/>
            <person name="Leong S.A."/>
            <person name="Iwama H."/>
            <person name="Gojobori T."/>
            <person name="Itoh T."/>
            <person name="Niimura Y."/>
            <person name="Fujii Y."/>
            <person name="Habara T."/>
            <person name="Sakai H."/>
            <person name="Sato Y."/>
            <person name="Wilson G."/>
            <person name="Kumar K."/>
            <person name="McCouch S."/>
            <person name="Juretic N."/>
            <person name="Hoen D."/>
            <person name="Wright S."/>
            <person name="Bruskiewich R."/>
            <person name="Bureau T."/>
            <person name="Miyao A."/>
            <person name="Hirochika H."/>
            <person name="Nishikawa T."/>
            <person name="Kadowaki K."/>
            <person name="Sugiura M."/>
            <person name="Burr B."/>
            <person name="Sasaki T."/>
        </authorList>
    </citation>
    <scope>NUCLEOTIDE SEQUENCE [LARGE SCALE GENOMIC DNA]</scope>
    <source>
        <strain evidence="3">cv. Nipponbare</strain>
    </source>
</reference>
<dbReference type="Proteomes" id="UP000000763">
    <property type="component" value="Chromosome 4"/>
</dbReference>
<protein>
    <submittedName>
        <fullName evidence="2">OSJNBb0040D15.11 protein</fullName>
    </submittedName>
</protein>
<name>Q7XMW3_ORYSJ</name>
<dbReference type="Pfam" id="PF07727">
    <property type="entry name" value="RVT_2"/>
    <property type="match status" value="1"/>
</dbReference>
<sequence>MKELGFSRCAQEQAVYTRGTGSAGIIVRVYVDDLIVTGESPSEITAFKQQMMGEFEMSDLGLLTYYLGIEVLQGTDGIAIKQAAYARKILTQFGMLDCNSTSIPIEHRSQLHKDAEGSTVDPTEYRRLIGCLRYLLHTRPDLSYAVGVVSRFMERPTVMHFKALKQILRYLKGTINCGLMFSGGNGAVEITGFTDSDLAGDSDDSRSTSGMAFYFNGSLVSWSSQKQKTVALSSCEAEFMAATAAACHALWLRGLLIEMIGAEARPVKLYVDNKSAIALMKNPVFHGRSKHIDTRYHFIRECVESGKIQIEFVRTEEQRADALTKGLPAARLATARHLLGVRDFGP</sequence>
<dbReference type="AlphaFoldDB" id="Q7XMW3"/>
<dbReference type="CDD" id="cd09272">
    <property type="entry name" value="RNase_HI_RT_Ty1"/>
    <property type="match status" value="1"/>
</dbReference>
<evidence type="ECO:0000313" key="2">
    <source>
        <dbReference type="EMBL" id="CAE04421.2"/>
    </source>
</evidence>
<dbReference type="PANTHER" id="PTHR11439">
    <property type="entry name" value="GAG-POL-RELATED RETROTRANSPOSON"/>
    <property type="match status" value="1"/>
</dbReference>
<evidence type="ECO:0000313" key="3">
    <source>
        <dbReference type="Proteomes" id="UP000000763"/>
    </source>
</evidence>
<dbReference type="SUPFAM" id="SSF56672">
    <property type="entry name" value="DNA/RNA polymerases"/>
    <property type="match status" value="1"/>
</dbReference>
<proteinExistence type="predicted"/>
<organism evidence="2 3">
    <name type="scientific">Oryza sativa subsp. japonica</name>
    <name type="common">Rice</name>
    <dbReference type="NCBI Taxonomy" id="39947"/>
    <lineage>
        <taxon>Eukaryota</taxon>
        <taxon>Viridiplantae</taxon>
        <taxon>Streptophyta</taxon>
        <taxon>Embryophyta</taxon>
        <taxon>Tracheophyta</taxon>
        <taxon>Spermatophyta</taxon>
        <taxon>Magnoliopsida</taxon>
        <taxon>Liliopsida</taxon>
        <taxon>Poales</taxon>
        <taxon>Poaceae</taxon>
        <taxon>BOP clade</taxon>
        <taxon>Oryzoideae</taxon>
        <taxon>Oryzeae</taxon>
        <taxon>Oryzinae</taxon>
        <taxon>Oryza</taxon>
        <taxon>Oryza sativa</taxon>
    </lineage>
</organism>
<feature type="domain" description="Reverse transcriptase Ty1/copia-type" evidence="1">
    <location>
        <begin position="2"/>
        <end position="106"/>
    </location>
</feature>
<evidence type="ECO:0000259" key="1">
    <source>
        <dbReference type="Pfam" id="PF07727"/>
    </source>
</evidence>
<dbReference type="PANTHER" id="PTHR11439:SF515">
    <property type="entry name" value="GAG-POL POLYPROTEIN"/>
    <property type="match status" value="1"/>
</dbReference>
<gene>
    <name evidence="2" type="primary">OSJNBb0040D15.11</name>
</gene>
<accession>Q7XMW3</accession>
<reference evidence="3" key="2">
    <citation type="journal article" date="2008" name="Nucleic Acids Res.">
        <title>The rice annotation project database (RAP-DB): 2008 update.</title>
        <authorList>
            <consortium name="The rice annotation project (RAP)"/>
        </authorList>
    </citation>
    <scope>GENOME REANNOTATION</scope>
    <source>
        <strain evidence="3">cv. Nipponbare</strain>
    </source>
</reference>
<dbReference type="InterPro" id="IPR013103">
    <property type="entry name" value="RVT_2"/>
</dbReference>
<dbReference type="InterPro" id="IPR043502">
    <property type="entry name" value="DNA/RNA_pol_sf"/>
</dbReference>
<dbReference type="EMBL" id="AL606655">
    <property type="protein sequence ID" value="CAE04421.2"/>
    <property type="molecule type" value="Genomic_DNA"/>
</dbReference>